<accession>E3MCD2</accession>
<reference evidence="1" key="1">
    <citation type="submission" date="2007-07" db="EMBL/GenBank/DDBJ databases">
        <title>PCAP assembly of the Caenorhabditis remanei genome.</title>
        <authorList>
            <consortium name="The Caenorhabditis remanei Sequencing Consortium"/>
            <person name="Wilson R.K."/>
        </authorList>
    </citation>
    <scope>NUCLEOTIDE SEQUENCE [LARGE SCALE GENOMIC DNA]</scope>
    <source>
        <strain evidence="1">PB4641</strain>
    </source>
</reference>
<dbReference type="InParanoid" id="E3MCD2"/>
<dbReference type="EMBL" id="DS268434">
    <property type="protein sequence ID" value="EFO98232.1"/>
    <property type="molecule type" value="Genomic_DNA"/>
</dbReference>
<dbReference type="HOGENOM" id="CLU_552350_0_0_1"/>
<dbReference type="FunCoup" id="E3MCD2">
    <property type="interactions" value="52"/>
</dbReference>
<evidence type="ECO:0000313" key="1">
    <source>
        <dbReference type="EMBL" id="EFO98232.1"/>
    </source>
</evidence>
<dbReference type="Proteomes" id="UP000008281">
    <property type="component" value="Unassembled WGS sequence"/>
</dbReference>
<organism evidence="2">
    <name type="scientific">Caenorhabditis remanei</name>
    <name type="common">Caenorhabditis vulgaris</name>
    <dbReference type="NCBI Taxonomy" id="31234"/>
    <lineage>
        <taxon>Eukaryota</taxon>
        <taxon>Metazoa</taxon>
        <taxon>Ecdysozoa</taxon>
        <taxon>Nematoda</taxon>
        <taxon>Chromadorea</taxon>
        <taxon>Rhabditida</taxon>
        <taxon>Rhabditina</taxon>
        <taxon>Rhabditomorpha</taxon>
        <taxon>Rhabditoidea</taxon>
        <taxon>Rhabditidae</taxon>
        <taxon>Peloderinae</taxon>
        <taxon>Caenorhabditis</taxon>
    </lineage>
</organism>
<gene>
    <name evidence="1" type="ORF">CRE_15443</name>
</gene>
<dbReference type="OMA" id="QEDWSAT"/>
<protein>
    <submittedName>
        <fullName evidence="1">Uncharacterized protein</fullName>
    </submittedName>
</protein>
<dbReference type="eggNOG" id="ENOG502TGVT">
    <property type="taxonomic scope" value="Eukaryota"/>
</dbReference>
<proteinExistence type="predicted"/>
<sequence length="523" mass="60493">MSTTSSSHSENEDFENKEETAQQWVYRHLVEFTNCEDTSAKSLVDGDCSPLIQLLTDMTQTKSLFITVTKPVVLDFSAIVPDSPPLPVPEETKPKASLKKKGKLQALKKKKKKVKDSKKKIKPKKKEKVIPVIVEPPPPVVDATVDMIFEWWTQTDIPHHEQFMFIIPKSRVPNMEARLDELYHVGFMKNRKLLKAALSCLDTVFYDKTSFSMKIDLLLLINEIEDRKMSKELIFERFILENIARNFNLNGRIRNIDSDARSITLILSQTIQTFCFQPDMGERTKLLIQLSFFDIEYLGSFPDIRVTAARLEKALNHISLLQFLYKEEISEWTRKTYLYLLDLFSTILAHEITKKSNFMTNYSPEQKVEPICTSFKKVVQKLVTLVLSQIVQLFPILHFRVSREVFETQEDWSATNKVSFSFYIVGILEEEIDVIFSLFKFQSCVFFQSIIKKVEEMNSETRDMSLDRSAMQATKVILTELDAYLQEKCLESAVESGNLESLRSLAATIVKHNKRLERVVALY</sequence>
<evidence type="ECO:0000313" key="2">
    <source>
        <dbReference type="Proteomes" id="UP000008281"/>
    </source>
</evidence>
<dbReference type="AlphaFoldDB" id="E3MCD2"/>
<keyword evidence="2" id="KW-1185">Reference proteome</keyword>
<dbReference type="OrthoDB" id="5827021at2759"/>
<name>E3MCD2_CAERE</name>